<proteinExistence type="predicted"/>
<evidence type="ECO:0000313" key="1">
    <source>
        <dbReference type="EMBL" id="KAH0901672.1"/>
    </source>
</evidence>
<dbReference type="Proteomes" id="UP000824890">
    <property type="component" value="Unassembled WGS sequence"/>
</dbReference>
<sequence length="91" mass="10362">MYLELKSEADKCFYLPNSSELIGLNVFVVQGHGCERKSRVSFVVFPFTGVKEVKLFCCFPIHGCEGSHRCQVSLLLLKLFSCFSYVFPLFP</sequence>
<keyword evidence="2" id="KW-1185">Reference proteome</keyword>
<gene>
    <name evidence="1" type="ORF">HID58_041175</name>
</gene>
<reference evidence="1 2" key="1">
    <citation type="submission" date="2021-05" db="EMBL/GenBank/DDBJ databases">
        <title>Genome Assembly of Synthetic Allotetraploid Brassica napus Reveals Homoeologous Exchanges between Subgenomes.</title>
        <authorList>
            <person name="Davis J.T."/>
        </authorList>
    </citation>
    <scope>NUCLEOTIDE SEQUENCE [LARGE SCALE GENOMIC DNA]</scope>
    <source>
        <strain evidence="2">cv. Da-Ae</strain>
        <tissue evidence="1">Seedling</tissue>
    </source>
</reference>
<organism evidence="1 2">
    <name type="scientific">Brassica napus</name>
    <name type="common">Rape</name>
    <dbReference type="NCBI Taxonomy" id="3708"/>
    <lineage>
        <taxon>Eukaryota</taxon>
        <taxon>Viridiplantae</taxon>
        <taxon>Streptophyta</taxon>
        <taxon>Embryophyta</taxon>
        <taxon>Tracheophyta</taxon>
        <taxon>Spermatophyta</taxon>
        <taxon>Magnoliopsida</taxon>
        <taxon>eudicotyledons</taxon>
        <taxon>Gunneridae</taxon>
        <taxon>Pentapetalae</taxon>
        <taxon>rosids</taxon>
        <taxon>malvids</taxon>
        <taxon>Brassicales</taxon>
        <taxon>Brassicaceae</taxon>
        <taxon>Brassiceae</taxon>
        <taxon>Brassica</taxon>
    </lineage>
</organism>
<protein>
    <submittedName>
        <fullName evidence="1">Uncharacterized protein</fullName>
    </submittedName>
</protein>
<name>A0ABQ8BB30_BRANA</name>
<evidence type="ECO:0000313" key="2">
    <source>
        <dbReference type="Proteomes" id="UP000824890"/>
    </source>
</evidence>
<comment type="caution">
    <text evidence="1">The sequence shown here is derived from an EMBL/GenBank/DDBJ whole genome shotgun (WGS) entry which is preliminary data.</text>
</comment>
<dbReference type="EMBL" id="JAGKQM010000011">
    <property type="protein sequence ID" value="KAH0901672.1"/>
    <property type="molecule type" value="Genomic_DNA"/>
</dbReference>
<accession>A0ABQ8BB30</accession>